<organism evidence="1 2">
    <name type="scientific">Paramuricea clavata</name>
    <name type="common">Red gorgonian</name>
    <name type="synonym">Violescent sea-whip</name>
    <dbReference type="NCBI Taxonomy" id="317549"/>
    <lineage>
        <taxon>Eukaryota</taxon>
        <taxon>Metazoa</taxon>
        <taxon>Cnidaria</taxon>
        <taxon>Anthozoa</taxon>
        <taxon>Octocorallia</taxon>
        <taxon>Malacalcyonacea</taxon>
        <taxon>Plexauridae</taxon>
        <taxon>Paramuricea</taxon>
    </lineage>
</organism>
<keyword evidence="2" id="KW-1185">Reference proteome</keyword>
<dbReference type="OrthoDB" id="6093948at2759"/>
<dbReference type="EMBL" id="CACRXK020003155">
    <property type="protein sequence ID" value="CAB3997651.1"/>
    <property type="molecule type" value="Genomic_DNA"/>
</dbReference>
<name>A0A6S7HSU7_PARCT</name>
<reference evidence="1" key="1">
    <citation type="submission" date="2020-04" db="EMBL/GenBank/DDBJ databases">
        <authorList>
            <person name="Alioto T."/>
            <person name="Alioto T."/>
            <person name="Gomez Garrido J."/>
        </authorList>
    </citation>
    <scope>NUCLEOTIDE SEQUENCE</scope>
    <source>
        <strain evidence="1">A484AB</strain>
    </source>
</reference>
<dbReference type="SUPFAM" id="SSF50249">
    <property type="entry name" value="Nucleic acid-binding proteins"/>
    <property type="match status" value="1"/>
</dbReference>
<dbReference type="AlphaFoldDB" id="A0A6S7HSU7"/>
<sequence>MLFYLSYNTKKLKFCDLFSYCSTSYLFSIFFNVQSVKILTLNHLLLLINNDNFPIPESEEIKCYIHGVSPVKDVQFSGREYFNCTVKKKDGPVRAVSFSPNKHLEFTRRQKAKSLVKVSNYTKSKGKDIVFNQYTKITPIDDIDFQHSSKLLITGLANTIASLNEVAPEQLISVKAEIAEVSGVKIVNTQHQGMLKKQEVLVRDTTSPMKVVLWEDNVEQLEKNKTYILKNLK</sequence>
<comment type="caution">
    <text evidence="1">The sequence shown here is derived from an EMBL/GenBank/DDBJ whole genome shotgun (WGS) entry which is preliminary data.</text>
</comment>
<dbReference type="Proteomes" id="UP001152795">
    <property type="component" value="Unassembled WGS sequence"/>
</dbReference>
<feature type="non-terminal residue" evidence="1">
    <location>
        <position position="233"/>
    </location>
</feature>
<protein>
    <submittedName>
        <fullName evidence="1">Uncharacterized protein</fullName>
    </submittedName>
</protein>
<accession>A0A6S7HSU7</accession>
<dbReference type="Gene3D" id="2.40.50.140">
    <property type="entry name" value="Nucleic acid-binding proteins"/>
    <property type="match status" value="1"/>
</dbReference>
<gene>
    <name evidence="1" type="ORF">PACLA_8A032532</name>
</gene>
<dbReference type="InterPro" id="IPR012340">
    <property type="entry name" value="NA-bd_OB-fold"/>
</dbReference>
<proteinExistence type="predicted"/>
<evidence type="ECO:0000313" key="1">
    <source>
        <dbReference type="EMBL" id="CAB3997651.1"/>
    </source>
</evidence>
<evidence type="ECO:0000313" key="2">
    <source>
        <dbReference type="Proteomes" id="UP001152795"/>
    </source>
</evidence>